<evidence type="ECO:0000313" key="2">
    <source>
        <dbReference type="EMBL" id="GGM76421.1"/>
    </source>
</evidence>
<dbReference type="InterPro" id="IPR027417">
    <property type="entry name" value="P-loop_NTPase"/>
</dbReference>
<reference evidence="2" key="2">
    <citation type="submission" date="2020-09" db="EMBL/GenBank/DDBJ databases">
        <authorList>
            <person name="Sun Q."/>
            <person name="Zhou Y."/>
        </authorList>
    </citation>
    <scope>NUCLEOTIDE SEQUENCE</scope>
    <source>
        <strain evidence="2">CGMCC 4.5737</strain>
    </source>
</reference>
<evidence type="ECO:0000256" key="1">
    <source>
        <dbReference type="SAM" id="MobiDB-lite"/>
    </source>
</evidence>
<sequence length="504" mass="54262">MTPRSRALARRDAAGLLTAFGAPPARRALPAPTPHERVNRPCAPRRGPSRRGHGWAPVPAPLAVYRADTSEIGGLWPLLGAATVPAVGARIGYDALSGGAFYCHPVEWVLRGLVTNPNLVAFGEPGRGKSSTILAFLLRMTCFGVKALIAGDVKGEYTPVLRALGVEPIVLGAGHGTRLNALDLGPLRARWHQLSTTRQAEEVSAVVGRWVQLLVALAEAAGYTATPTDEMVLALVLRRLIGATDGTTDLRPVTLPDVHRLLAHPDRDLWTQARFADRRHLLDTTRAITDTLGNLIAGPLAGLFDDHTNFDLDWTAPLQSLDLERLAGRGDQAVAIALTLLGSWSALATDLREDGDLRLVLRDEVWRQMRLGLKAVQAVDADLRLSRRQQSIQVLVAHKPSDMLTVGAAGSAEVAIAKDLLSLCSTRILFGQSTRVADELADSLALGEREHQVVTGWAMERPGRALWKLEGRGVKVATVLSSVEKRIFDTNAQLRTPGGAGERP</sequence>
<evidence type="ECO:0000313" key="3">
    <source>
        <dbReference type="Proteomes" id="UP000637578"/>
    </source>
</evidence>
<dbReference type="Gene3D" id="3.40.50.300">
    <property type="entry name" value="P-loop containing nucleotide triphosphate hydrolases"/>
    <property type="match status" value="2"/>
</dbReference>
<reference evidence="2" key="1">
    <citation type="journal article" date="2014" name="Int. J. Syst. Evol. Microbiol.">
        <title>Complete genome sequence of Corynebacterium casei LMG S-19264T (=DSM 44701T), isolated from a smear-ripened cheese.</title>
        <authorList>
            <consortium name="US DOE Joint Genome Institute (JGI-PGF)"/>
            <person name="Walter F."/>
            <person name="Albersmeier A."/>
            <person name="Kalinowski J."/>
            <person name="Ruckert C."/>
        </authorList>
    </citation>
    <scope>NUCLEOTIDE SEQUENCE</scope>
    <source>
        <strain evidence="2">CGMCC 4.5737</strain>
    </source>
</reference>
<proteinExistence type="predicted"/>
<dbReference type="AlphaFoldDB" id="A0A8J3CHL4"/>
<dbReference type="SUPFAM" id="SSF52540">
    <property type="entry name" value="P-loop containing nucleoside triphosphate hydrolases"/>
    <property type="match status" value="1"/>
</dbReference>
<evidence type="ECO:0008006" key="4">
    <source>
        <dbReference type="Google" id="ProtNLM"/>
    </source>
</evidence>
<dbReference type="Proteomes" id="UP000637578">
    <property type="component" value="Unassembled WGS sequence"/>
</dbReference>
<name>A0A8J3CHL4_9PSEU</name>
<gene>
    <name evidence="2" type="ORF">GCM10012275_54010</name>
</gene>
<organism evidence="2 3">
    <name type="scientific">Longimycelium tulufanense</name>
    <dbReference type="NCBI Taxonomy" id="907463"/>
    <lineage>
        <taxon>Bacteria</taxon>
        <taxon>Bacillati</taxon>
        <taxon>Actinomycetota</taxon>
        <taxon>Actinomycetes</taxon>
        <taxon>Pseudonocardiales</taxon>
        <taxon>Pseudonocardiaceae</taxon>
        <taxon>Longimycelium</taxon>
    </lineage>
</organism>
<dbReference type="RefSeq" id="WP_229686769.1">
    <property type="nucleotide sequence ID" value="NZ_BMMK01000037.1"/>
</dbReference>
<protein>
    <recommendedName>
        <fullName evidence="4">ATP-binding protein</fullName>
    </recommendedName>
</protein>
<comment type="caution">
    <text evidence="2">The sequence shown here is derived from an EMBL/GenBank/DDBJ whole genome shotgun (WGS) entry which is preliminary data.</text>
</comment>
<accession>A0A8J3CHL4</accession>
<keyword evidence="3" id="KW-1185">Reference proteome</keyword>
<dbReference type="EMBL" id="BMMK01000037">
    <property type="protein sequence ID" value="GGM76421.1"/>
    <property type="molecule type" value="Genomic_DNA"/>
</dbReference>
<feature type="region of interest" description="Disordered" evidence="1">
    <location>
        <begin position="25"/>
        <end position="53"/>
    </location>
</feature>